<dbReference type="AlphaFoldDB" id="A0A4R5F0A8"/>
<comment type="caution">
    <text evidence="10">The sequence shown here is derived from an EMBL/GenBank/DDBJ whole genome shotgun (WGS) entry which is preliminary data.</text>
</comment>
<keyword evidence="2" id="KW-1003">Cell membrane</keyword>
<dbReference type="InterPro" id="IPR026392">
    <property type="entry name" value="Exo/Archaeosortase_dom"/>
</dbReference>
<dbReference type="GO" id="GO:0005886">
    <property type="term" value="C:plasma membrane"/>
    <property type="evidence" value="ECO:0007669"/>
    <property type="project" value="UniProtKB-SubCell"/>
</dbReference>
<feature type="transmembrane region" description="Helical" evidence="8">
    <location>
        <begin position="372"/>
        <end position="393"/>
    </location>
</feature>
<evidence type="ECO:0000256" key="2">
    <source>
        <dbReference type="ARBA" id="ARBA00022475"/>
    </source>
</evidence>
<protein>
    <submittedName>
        <fullName evidence="10">Exosortase E/protease, VPEID-CTERM system</fullName>
        <ecNumber evidence="10">3.4.22.-</ecNumber>
    </submittedName>
</protein>
<dbReference type="OrthoDB" id="8451928at2"/>
<proteinExistence type="predicted"/>
<feature type="transmembrane region" description="Helical" evidence="8">
    <location>
        <begin position="83"/>
        <end position="101"/>
    </location>
</feature>
<dbReference type="EC" id="3.4.22.-" evidence="10"/>
<evidence type="ECO:0000313" key="10">
    <source>
        <dbReference type="EMBL" id="TDE40824.1"/>
    </source>
</evidence>
<evidence type="ECO:0000259" key="9">
    <source>
        <dbReference type="Pfam" id="PF02517"/>
    </source>
</evidence>
<dbReference type="Proteomes" id="UP000294662">
    <property type="component" value="Unassembled WGS sequence"/>
</dbReference>
<keyword evidence="7 8" id="KW-0472">Membrane</keyword>
<dbReference type="GO" id="GO:0004175">
    <property type="term" value="F:endopeptidase activity"/>
    <property type="evidence" value="ECO:0007669"/>
    <property type="project" value="UniProtKB-ARBA"/>
</dbReference>
<feature type="transmembrane region" description="Helical" evidence="8">
    <location>
        <begin position="248"/>
        <end position="272"/>
    </location>
</feature>
<keyword evidence="11" id="KW-1185">Reference proteome</keyword>
<feature type="transmembrane region" description="Helical" evidence="8">
    <location>
        <begin position="348"/>
        <end position="366"/>
    </location>
</feature>
<name>A0A4R5F0A8_9RHOB</name>
<feature type="transmembrane region" description="Helical" evidence="8">
    <location>
        <begin position="6"/>
        <end position="25"/>
    </location>
</feature>
<dbReference type="NCBIfam" id="TIGR04162">
    <property type="entry name" value="exo_VPEID"/>
    <property type="match status" value="1"/>
</dbReference>
<evidence type="ECO:0000256" key="8">
    <source>
        <dbReference type="SAM" id="Phobius"/>
    </source>
</evidence>
<dbReference type="InterPro" id="IPR014346">
    <property type="entry name" value="Prenyl_protease-related"/>
</dbReference>
<comment type="subcellular location">
    <subcellularLocation>
        <location evidence="1">Cell membrane</location>
        <topology evidence="1">Multi-pass membrane protein</topology>
    </subcellularLocation>
</comment>
<feature type="transmembrane region" description="Helical" evidence="8">
    <location>
        <begin position="113"/>
        <end position="133"/>
    </location>
</feature>
<reference evidence="10 11" key="1">
    <citation type="submission" date="2019-03" db="EMBL/GenBank/DDBJ databases">
        <authorList>
            <person name="Zhang S."/>
        </authorList>
    </citation>
    <scope>NUCLEOTIDE SEQUENCE [LARGE SCALE GENOMIC DNA]</scope>
    <source>
        <strain evidence="10 11">S4J41</strain>
    </source>
</reference>
<dbReference type="Pfam" id="PF02517">
    <property type="entry name" value="Rce1-like"/>
    <property type="match status" value="1"/>
</dbReference>
<dbReference type="InterPro" id="IPR003675">
    <property type="entry name" value="Rce1/LyrA-like_dom"/>
</dbReference>
<dbReference type="NCBIfam" id="TIGR04178">
    <property type="entry name" value="exo_archaeo"/>
    <property type="match status" value="1"/>
</dbReference>
<organism evidence="10 11">
    <name type="scientific">Antarcticimicrobium sediminis</name>
    <dbReference type="NCBI Taxonomy" id="2546227"/>
    <lineage>
        <taxon>Bacteria</taxon>
        <taxon>Pseudomonadati</taxon>
        <taxon>Pseudomonadota</taxon>
        <taxon>Alphaproteobacteria</taxon>
        <taxon>Rhodobacterales</taxon>
        <taxon>Paracoccaceae</taxon>
        <taxon>Antarcticimicrobium</taxon>
    </lineage>
</organism>
<keyword evidence="5 10" id="KW-0378">Hydrolase</keyword>
<evidence type="ECO:0000313" key="11">
    <source>
        <dbReference type="Proteomes" id="UP000294662"/>
    </source>
</evidence>
<evidence type="ECO:0000256" key="3">
    <source>
        <dbReference type="ARBA" id="ARBA00022670"/>
    </source>
</evidence>
<dbReference type="InterPro" id="IPR026420">
    <property type="entry name" value="Exo_VPEID"/>
</dbReference>
<sequence>MKNRMIWALVLVAVEVIAVIVVFQVMADFECRQTGLEVACRGLRNMALRGVCVIAGLALVLGLRADLRRALMARVTDRGGGAPWALLHGLGLALIFLPWLGSDAAAHREGFSGFLWLLGGGAALAVLGGLFWLMGPRAWASWLRQGGFTVLAMLVVASLIPDLAEALGFAWAFSALQLSTFYGVAILLTLTGQDVVLGFAPPTIGTGPFQVEVAGSCSGIEGFALIGGFMVIYALLMRGTLRTGRYWLIVLPAALLVSWLFNLLRITVLILIGAHGAPELAVNGFHSFAGWLFFTLLALGVLAVVQGLPALQRTDIGTKTTGSGNRAGAATGDGTSAPPSEIWAAARIVPFIVFMFSGLVVNAFWQTPALGFPVQAALMAGVLWLFRAPLLALTWRLDPVALVAGLLVGIGWIAFAQGETAPLAGLETLAPGAFLAWAVIRVLGTSLLVPVVEEAFFRGYLLARLDTGGPAMRLAAILISSLGFALLHGRILEAGLAGGVFALVMLRRGRLADAILAHATANAAVAAAALLTGDWSLI</sequence>
<dbReference type="GO" id="GO:0080120">
    <property type="term" value="P:CAAX-box protein maturation"/>
    <property type="evidence" value="ECO:0007669"/>
    <property type="project" value="UniProtKB-ARBA"/>
</dbReference>
<feature type="transmembrane region" description="Helical" evidence="8">
    <location>
        <begin position="167"/>
        <end position="193"/>
    </location>
</feature>
<accession>A0A4R5F0A8</accession>
<evidence type="ECO:0000256" key="7">
    <source>
        <dbReference type="ARBA" id="ARBA00023136"/>
    </source>
</evidence>
<feature type="transmembrane region" description="Helical" evidence="8">
    <location>
        <begin position="429"/>
        <end position="451"/>
    </location>
</feature>
<feature type="transmembrane region" description="Helical" evidence="8">
    <location>
        <begin position="284"/>
        <end position="305"/>
    </location>
</feature>
<evidence type="ECO:0000256" key="6">
    <source>
        <dbReference type="ARBA" id="ARBA00022989"/>
    </source>
</evidence>
<dbReference type="RefSeq" id="WP_132826814.1">
    <property type="nucleotide sequence ID" value="NZ_SMFP01000001.1"/>
</dbReference>
<keyword evidence="4 8" id="KW-0812">Transmembrane</keyword>
<feature type="transmembrane region" description="Helical" evidence="8">
    <location>
        <begin position="400"/>
        <end position="417"/>
    </location>
</feature>
<dbReference type="NCBIfam" id="TIGR03008">
    <property type="entry name" value="pepcterm_CAAX"/>
    <property type="match status" value="1"/>
</dbReference>
<evidence type="ECO:0000256" key="4">
    <source>
        <dbReference type="ARBA" id="ARBA00022692"/>
    </source>
</evidence>
<evidence type="ECO:0000256" key="5">
    <source>
        <dbReference type="ARBA" id="ARBA00022801"/>
    </source>
</evidence>
<gene>
    <name evidence="10" type="primary">xrtE</name>
    <name evidence="10" type="ORF">E1B25_00975</name>
</gene>
<dbReference type="EMBL" id="SMFP01000001">
    <property type="protein sequence ID" value="TDE40824.1"/>
    <property type="molecule type" value="Genomic_DNA"/>
</dbReference>
<feature type="domain" description="CAAX prenyl protease 2/Lysostaphin resistance protein A-like" evidence="9">
    <location>
        <begin position="437"/>
        <end position="523"/>
    </location>
</feature>
<keyword evidence="6 8" id="KW-1133">Transmembrane helix</keyword>
<feature type="transmembrane region" description="Helical" evidence="8">
    <location>
        <begin position="213"/>
        <end position="236"/>
    </location>
</feature>
<dbReference type="Pfam" id="PF09721">
    <property type="entry name" value="Exosortase_EpsH"/>
    <property type="match status" value="1"/>
</dbReference>
<evidence type="ECO:0000256" key="1">
    <source>
        <dbReference type="ARBA" id="ARBA00004651"/>
    </source>
</evidence>
<feature type="transmembrane region" description="Helical" evidence="8">
    <location>
        <begin position="46"/>
        <end position="63"/>
    </location>
</feature>
<feature type="transmembrane region" description="Helical" evidence="8">
    <location>
        <begin position="511"/>
        <end position="532"/>
    </location>
</feature>
<keyword evidence="3 10" id="KW-0645">Protease</keyword>
<dbReference type="InterPro" id="IPR019127">
    <property type="entry name" value="Exosortase"/>
</dbReference>
<dbReference type="GO" id="GO:0006508">
    <property type="term" value="P:proteolysis"/>
    <property type="evidence" value="ECO:0007669"/>
    <property type="project" value="UniProtKB-KW"/>
</dbReference>